<gene>
    <name evidence="6" type="ORF">MNBD_BACTEROID01-589</name>
</gene>
<dbReference type="InterPro" id="IPR019546">
    <property type="entry name" value="TAT_signal_bac_arc"/>
</dbReference>
<name>A0A3B0TZR6_9ZZZZ</name>
<dbReference type="Gene3D" id="3.30.70.20">
    <property type="match status" value="2"/>
</dbReference>
<evidence type="ECO:0000256" key="1">
    <source>
        <dbReference type="ARBA" id="ARBA00022485"/>
    </source>
</evidence>
<dbReference type="GO" id="GO:0051539">
    <property type="term" value="F:4 iron, 4 sulfur cluster binding"/>
    <property type="evidence" value="ECO:0007669"/>
    <property type="project" value="UniProtKB-KW"/>
</dbReference>
<accession>A0A3B0TZR6</accession>
<dbReference type="Pfam" id="PF13247">
    <property type="entry name" value="Fer4_11"/>
    <property type="match status" value="1"/>
</dbReference>
<feature type="domain" description="4Fe-4S ferredoxin-type" evidence="5">
    <location>
        <begin position="157"/>
        <end position="186"/>
    </location>
</feature>
<dbReference type="PROSITE" id="PS00198">
    <property type="entry name" value="4FE4S_FER_1"/>
    <property type="match status" value="1"/>
</dbReference>
<reference evidence="6" key="1">
    <citation type="submission" date="2018-06" db="EMBL/GenBank/DDBJ databases">
        <authorList>
            <person name="Zhirakovskaya E."/>
        </authorList>
    </citation>
    <scope>NUCLEOTIDE SEQUENCE</scope>
</reference>
<protein>
    <submittedName>
        <fullName evidence="6">Quad-[4Fe-4S] ferredoxin, HycB/HydN/HyfA family</fullName>
    </submittedName>
</protein>
<evidence type="ECO:0000256" key="3">
    <source>
        <dbReference type="ARBA" id="ARBA00023004"/>
    </source>
</evidence>
<keyword evidence="2" id="KW-0479">Metal-binding</keyword>
<feature type="domain" description="4Fe-4S ferredoxin-type" evidence="5">
    <location>
        <begin position="125"/>
        <end position="156"/>
    </location>
</feature>
<feature type="domain" description="4Fe-4S ferredoxin-type" evidence="5">
    <location>
        <begin position="51"/>
        <end position="81"/>
    </location>
</feature>
<dbReference type="InterPro" id="IPR006311">
    <property type="entry name" value="TAT_signal"/>
</dbReference>
<dbReference type="InterPro" id="IPR050954">
    <property type="entry name" value="ET_IronSulfur_Cluster-Binding"/>
</dbReference>
<dbReference type="CDD" id="cd10551">
    <property type="entry name" value="PsrB"/>
    <property type="match status" value="1"/>
</dbReference>
<evidence type="ECO:0000259" key="5">
    <source>
        <dbReference type="PROSITE" id="PS51379"/>
    </source>
</evidence>
<dbReference type="EMBL" id="UOEP01000107">
    <property type="protein sequence ID" value="VAW19862.1"/>
    <property type="molecule type" value="Genomic_DNA"/>
</dbReference>
<dbReference type="PROSITE" id="PS51379">
    <property type="entry name" value="4FE4S_FER_2"/>
    <property type="match status" value="3"/>
</dbReference>
<dbReference type="GO" id="GO:0046872">
    <property type="term" value="F:metal ion binding"/>
    <property type="evidence" value="ECO:0007669"/>
    <property type="project" value="UniProtKB-KW"/>
</dbReference>
<dbReference type="InterPro" id="IPR017896">
    <property type="entry name" value="4Fe4S_Fe-S-bd"/>
</dbReference>
<dbReference type="AlphaFoldDB" id="A0A3B0TZR6"/>
<dbReference type="Pfam" id="PF00037">
    <property type="entry name" value="Fer4"/>
    <property type="match status" value="1"/>
</dbReference>
<dbReference type="NCBIfam" id="TIGR01409">
    <property type="entry name" value="TAT_signal_seq"/>
    <property type="match status" value="1"/>
</dbReference>
<dbReference type="PANTHER" id="PTHR43177">
    <property type="entry name" value="PROTEIN NRFC"/>
    <property type="match status" value="1"/>
</dbReference>
<dbReference type="SUPFAM" id="SSF54862">
    <property type="entry name" value="4Fe-4S ferredoxins"/>
    <property type="match status" value="1"/>
</dbReference>
<dbReference type="InterPro" id="IPR017900">
    <property type="entry name" value="4Fe4S_Fe_S_CS"/>
</dbReference>
<keyword evidence="1" id="KW-0004">4Fe-4S</keyword>
<evidence type="ECO:0000256" key="2">
    <source>
        <dbReference type="ARBA" id="ARBA00022723"/>
    </source>
</evidence>
<organism evidence="6">
    <name type="scientific">hydrothermal vent metagenome</name>
    <dbReference type="NCBI Taxonomy" id="652676"/>
    <lineage>
        <taxon>unclassified sequences</taxon>
        <taxon>metagenomes</taxon>
        <taxon>ecological metagenomes</taxon>
    </lineage>
</organism>
<keyword evidence="4" id="KW-0411">Iron-sulfur</keyword>
<evidence type="ECO:0000256" key="4">
    <source>
        <dbReference type="ARBA" id="ARBA00023014"/>
    </source>
</evidence>
<dbReference type="PANTHER" id="PTHR43177:SF3">
    <property type="entry name" value="PROTEIN NRFC HOMOLOG"/>
    <property type="match status" value="1"/>
</dbReference>
<proteinExistence type="predicted"/>
<sequence>MELNKKNKKTRRDFLKLSSAIAGSVAFYSMLRPIESVANGKTEVAKREHWYGFGFDIEKCIGCGACAKACKIENDVPREPFFFRTWVEQYTIKNGGIVEDENVIVESPNGGIDGFTQSVPDEDIFKSFFVPKTCNHCYKAPCVQVCPVGATFETPDGVVLVDSSYCVGCGYCIQACPYGARYLHPEKKTADKCTLCYHRLKKGLAPACVDVCPTGARMHGDLDDKEGPLVQFIKNNTCRVLKPYLNTKPKLFYNSLNEEVR</sequence>
<keyword evidence="3" id="KW-0408">Iron</keyword>
<evidence type="ECO:0000313" key="6">
    <source>
        <dbReference type="EMBL" id="VAW19862.1"/>
    </source>
</evidence>
<dbReference type="PROSITE" id="PS51318">
    <property type="entry name" value="TAT"/>
    <property type="match status" value="1"/>
</dbReference>